<organism evidence="2 3">
    <name type="scientific">Allochromatium palmeri</name>
    <dbReference type="NCBI Taxonomy" id="231048"/>
    <lineage>
        <taxon>Bacteria</taxon>
        <taxon>Pseudomonadati</taxon>
        <taxon>Pseudomonadota</taxon>
        <taxon>Gammaproteobacteria</taxon>
        <taxon>Chromatiales</taxon>
        <taxon>Chromatiaceae</taxon>
        <taxon>Allochromatium</taxon>
    </lineage>
</organism>
<sequence length="56" mass="6057">MDLSIRGGVGGSERVGQSIGSYDLRRTLDQDGADLQERRNHSGVAENRVVSKNVIS</sequence>
<gene>
    <name evidence="2" type="ORF">GJ668_17970</name>
</gene>
<feature type="region of interest" description="Disordered" evidence="1">
    <location>
        <begin position="1"/>
        <end position="21"/>
    </location>
</feature>
<dbReference type="EMBL" id="WNKT01000059">
    <property type="protein sequence ID" value="MTW22943.1"/>
    <property type="molecule type" value="Genomic_DNA"/>
</dbReference>
<name>A0A6N8EFD7_9GAMM</name>
<dbReference type="RefSeq" id="WP_155451492.1">
    <property type="nucleotide sequence ID" value="NZ_WNKT01000059.1"/>
</dbReference>
<evidence type="ECO:0000313" key="2">
    <source>
        <dbReference type="EMBL" id="MTW22943.1"/>
    </source>
</evidence>
<dbReference type="AlphaFoldDB" id="A0A6N8EFD7"/>
<evidence type="ECO:0000313" key="3">
    <source>
        <dbReference type="Proteomes" id="UP000434044"/>
    </source>
</evidence>
<protein>
    <submittedName>
        <fullName evidence="2">Uncharacterized protein</fullName>
    </submittedName>
</protein>
<dbReference type="Proteomes" id="UP000434044">
    <property type="component" value="Unassembled WGS sequence"/>
</dbReference>
<accession>A0A6N8EFD7</accession>
<comment type="caution">
    <text evidence="2">The sequence shown here is derived from an EMBL/GenBank/DDBJ whole genome shotgun (WGS) entry which is preliminary data.</text>
</comment>
<keyword evidence="3" id="KW-1185">Reference proteome</keyword>
<feature type="region of interest" description="Disordered" evidence="1">
    <location>
        <begin position="34"/>
        <end position="56"/>
    </location>
</feature>
<proteinExistence type="predicted"/>
<evidence type="ECO:0000256" key="1">
    <source>
        <dbReference type="SAM" id="MobiDB-lite"/>
    </source>
</evidence>
<reference evidence="2 3" key="1">
    <citation type="submission" date="2019-11" db="EMBL/GenBank/DDBJ databases">
        <title>Whole-genome sequence of the anaerobic purple sulfur bacterium Allochromatium palmeri DSM 15591.</title>
        <authorList>
            <person name="Kyndt J.A."/>
            <person name="Meyer T.E."/>
        </authorList>
    </citation>
    <scope>NUCLEOTIDE SEQUENCE [LARGE SCALE GENOMIC DNA]</scope>
    <source>
        <strain evidence="2 3">DSM 15591</strain>
    </source>
</reference>